<dbReference type="AlphaFoldDB" id="A0AAN0MHK5"/>
<dbReference type="RefSeq" id="WP_342071351.1">
    <property type="nucleotide sequence ID" value="NZ_CP151762.1"/>
</dbReference>
<keyword evidence="3" id="KW-1185">Reference proteome</keyword>
<protein>
    <submittedName>
        <fullName evidence="2">Uncharacterized protein</fullName>
    </submittedName>
</protein>
<feature type="region of interest" description="Disordered" evidence="1">
    <location>
        <begin position="1"/>
        <end position="65"/>
    </location>
</feature>
<feature type="compositionally biased region" description="Basic and acidic residues" evidence="1">
    <location>
        <begin position="1"/>
        <end position="16"/>
    </location>
</feature>
<dbReference type="EMBL" id="CP151762">
    <property type="protein sequence ID" value="WZU64998.1"/>
    <property type="molecule type" value="Genomic_DNA"/>
</dbReference>
<name>A0AAN0MHK5_9RHOB</name>
<evidence type="ECO:0000313" key="3">
    <source>
        <dbReference type="Proteomes" id="UP001451782"/>
    </source>
</evidence>
<accession>A0AAN0MHK5</accession>
<dbReference type="Proteomes" id="UP001451782">
    <property type="component" value="Chromosome"/>
</dbReference>
<sequence length="65" mass="6945">MADRKRSSDGEQESKQVADTNDTNRGVPGAHGNPEGDHEGATGASRVRSDHNEIEPSEDVDNDKA</sequence>
<proteinExistence type="predicted"/>
<organism evidence="2 3">
    <name type="scientific">Yoonia algicola</name>
    <dbReference type="NCBI Taxonomy" id="3137368"/>
    <lineage>
        <taxon>Bacteria</taxon>
        <taxon>Pseudomonadati</taxon>
        <taxon>Pseudomonadota</taxon>
        <taxon>Alphaproteobacteria</taxon>
        <taxon>Rhodobacterales</taxon>
        <taxon>Paracoccaceae</taxon>
        <taxon>Yoonia</taxon>
    </lineage>
</organism>
<gene>
    <name evidence="2" type="ORF">AABB28_06940</name>
</gene>
<evidence type="ECO:0000313" key="2">
    <source>
        <dbReference type="EMBL" id="WZU64998.1"/>
    </source>
</evidence>
<dbReference type="KEGG" id="yag:AABB28_06940"/>
<evidence type="ECO:0000256" key="1">
    <source>
        <dbReference type="SAM" id="MobiDB-lite"/>
    </source>
</evidence>
<reference evidence="2 3" key="1">
    <citation type="submission" date="2024-04" db="EMBL/GenBank/DDBJ databases">
        <title>Phylogenomic analyses of a clade within the roseobacter group suggest taxonomic reassignments of species of the genera Aestuariivita, Citreicella, Loktanella, Nautella, Pelagibaca, Ruegeria, Thalassobius, Thiobacimonas and Tropicibacter, and the proposal o.</title>
        <authorList>
            <person name="Jeon C.O."/>
        </authorList>
    </citation>
    <scope>NUCLEOTIDE SEQUENCE [LARGE SCALE GENOMIC DNA]</scope>
    <source>
        <strain evidence="2 3">G8-12</strain>
    </source>
</reference>
<feature type="compositionally biased region" description="Acidic residues" evidence="1">
    <location>
        <begin position="55"/>
        <end position="65"/>
    </location>
</feature>